<dbReference type="Pfam" id="PF03070">
    <property type="entry name" value="TENA_THI-4"/>
    <property type="match status" value="1"/>
</dbReference>
<proteinExistence type="predicted"/>
<sequence length="292" mass="32805">MIKRHKLWARDHNKNTQKAMALVLTFLSVLFISVSDSAVASTHASATNTDPLFRSTRAVAASPVSTFSHLSYRQQAKDLIEQLERQHLHKASFSSGFIERLEKRSLDTSAIKAFAIEQLAINQSDLRTNALMLHRFAGEPSPAPAFFNNLVASESDATVLITRFYQTLKISNAEYTTYMPSPMARSYPAYTTWLANYASSAEIATALLINYQSFGTRTERAAKALVKNYAFTNKDIAFLTYFSGIDNDFRQQVEQILATGLAKGESPNDIRTVVRLIQAYEDDFWQAFHAKH</sequence>
<dbReference type="AlphaFoldDB" id="A0A5S9PUR9"/>
<protein>
    <recommendedName>
        <fullName evidence="1">Thiaminase-2/PQQC domain-containing protein</fullName>
    </recommendedName>
</protein>
<reference evidence="2 3" key="1">
    <citation type="submission" date="2019-11" db="EMBL/GenBank/DDBJ databases">
        <authorList>
            <person name="Holert J."/>
        </authorList>
    </citation>
    <scope>NUCLEOTIDE SEQUENCE [LARGE SCALE GENOMIC DNA]</scope>
    <source>
        <strain evidence="2">SB11_3</strain>
    </source>
</reference>
<accession>A0A5S9PUR9</accession>
<gene>
    <name evidence="2" type="ORF">OPDIPICF_01333</name>
</gene>
<evidence type="ECO:0000259" key="1">
    <source>
        <dbReference type="Pfam" id="PF03070"/>
    </source>
</evidence>
<dbReference type="SUPFAM" id="SSF48613">
    <property type="entry name" value="Heme oxygenase-like"/>
    <property type="match status" value="1"/>
</dbReference>
<organism evidence="2 3">
    <name type="scientific">BD1-7 clade bacterium</name>
    <dbReference type="NCBI Taxonomy" id="2029982"/>
    <lineage>
        <taxon>Bacteria</taxon>
        <taxon>Pseudomonadati</taxon>
        <taxon>Pseudomonadota</taxon>
        <taxon>Gammaproteobacteria</taxon>
        <taxon>Cellvibrionales</taxon>
        <taxon>Spongiibacteraceae</taxon>
        <taxon>BD1-7 clade</taxon>
    </lineage>
</organism>
<keyword evidence="3" id="KW-1185">Reference proteome</keyword>
<dbReference type="OrthoDB" id="3467339at2"/>
<dbReference type="InterPro" id="IPR016084">
    <property type="entry name" value="Haem_Oase-like_multi-hlx"/>
</dbReference>
<dbReference type="EMBL" id="CACSIO010000012">
    <property type="protein sequence ID" value="CAA0108356.1"/>
    <property type="molecule type" value="Genomic_DNA"/>
</dbReference>
<feature type="domain" description="Thiaminase-2/PQQC" evidence="1">
    <location>
        <begin position="97"/>
        <end position="287"/>
    </location>
</feature>
<evidence type="ECO:0000313" key="2">
    <source>
        <dbReference type="EMBL" id="CAA0108356.1"/>
    </source>
</evidence>
<dbReference type="InterPro" id="IPR004305">
    <property type="entry name" value="Thiaminase-2/PQQC"/>
</dbReference>
<name>A0A5S9PUR9_9GAMM</name>
<dbReference type="Proteomes" id="UP000441399">
    <property type="component" value="Unassembled WGS sequence"/>
</dbReference>
<evidence type="ECO:0000313" key="3">
    <source>
        <dbReference type="Proteomes" id="UP000441399"/>
    </source>
</evidence>
<dbReference type="Gene3D" id="1.20.910.10">
    <property type="entry name" value="Heme oxygenase-like"/>
    <property type="match status" value="1"/>
</dbReference>